<feature type="transmembrane region" description="Helical" evidence="1">
    <location>
        <begin position="20"/>
        <end position="37"/>
    </location>
</feature>
<evidence type="ECO:0000256" key="1">
    <source>
        <dbReference type="SAM" id="Phobius"/>
    </source>
</evidence>
<dbReference type="PANTHER" id="PTHR45727:SF2">
    <property type="entry name" value="NPC INTRACELLULAR CHOLESTEROL TRANSPORTER 1"/>
    <property type="match status" value="1"/>
</dbReference>
<dbReference type="GO" id="GO:0030299">
    <property type="term" value="P:intestinal cholesterol absorption"/>
    <property type="evidence" value="ECO:0007669"/>
    <property type="project" value="TreeGrafter"/>
</dbReference>
<dbReference type="GO" id="GO:0005886">
    <property type="term" value="C:plasma membrane"/>
    <property type="evidence" value="ECO:0007669"/>
    <property type="project" value="TreeGrafter"/>
</dbReference>
<name>A0AAN8ZYX6_HALRR</name>
<keyword evidence="3" id="KW-1185">Reference proteome</keyword>
<keyword evidence="1" id="KW-1133">Transmembrane helix</keyword>
<dbReference type="SUPFAM" id="SSF82866">
    <property type="entry name" value="Multidrug efflux transporter AcrB transmembrane domain"/>
    <property type="match status" value="1"/>
</dbReference>
<keyword evidence="1" id="KW-0812">Transmembrane</keyword>
<dbReference type="GO" id="GO:0015485">
    <property type="term" value="F:cholesterol binding"/>
    <property type="evidence" value="ECO:0007669"/>
    <property type="project" value="TreeGrafter"/>
</dbReference>
<dbReference type="GO" id="GO:0042632">
    <property type="term" value="P:cholesterol homeostasis"/>
    <property type="evidence" value="ECO:0007669"/>
    <property type="project" value="TreeGrafter"/>
</dbReference>
<evidence type="ECO:0000313" key="3">
    <source>
        <dbReference type="Proteomes" id="UP001381693"/>
    </source>
</evidence>
<proteinExistence type="predicted"/>
<feature type="transmembrane region" description="Helical" evidence="1">
    <location>
        <begin position="44"/>
        <end position="63"/>
    </location>
</feature>
<protein>
    <submittedName>
        <fullName evidence="2">NPC intracellular cholesterol transporter 1</fullName>
    </submittedName>
</protein>
<dbReference type="Gene3D" id="1.20.1640.10">
    <property type="entry name" value="Multidrug efflux transporter AcrB transmembrane domain"/>
    <property type="match status" value="1"/>
</dbReference>
<feature type="non-terminal residue" evidence="2">
    <location>
        <position position="139"/>
    </location>
</feature>
<organism evidence="2 3">
    <name type="scientific">Halocaridina rubra</name>
    <name type="common">Hawaiian red shrimp</name>
    <dbReference type="NCBI Taxonomy" id="373956"/>
    <lineage>
        <taxon>Eukaryota</taxon>
        <taxon>Metazoa</taxon>
        <taxon>Ecdysozoa</taxon>
        <taxon>Arthropoda</taxon>
        <taxon>Crustacea</taxon>
        <taxon>Multicrustacea</taxon>
        <taxon>Malacostraca</taxon>
        <taxon>Eumalacostraca</taxon>
        <taxon>Eucarida</taxon>
        <taxon>Decapoda</taxon>
        <taxon>Pleocyemata</taxon>
        <taxon>Caridea</taxon>
        <taxon>Atyoidea</taxon>
        <taxon>Atyidae</taxon>
        <taxon>Halocaridina</taxon>
    </lineage>
</organism>
<reference evidence="2 3" key="1">
    <citation type="submission" date="2023-11" db="EMBL/GenBank/DDBJ databases">
        <title>Halocaridina rubra genome assembly.</title>
        <authorList>
            <person name="Smith C."/>
        </authorList>
    </citation>
    <scope>NUCLEOTIDE SEQUENCE [LARGE SCALE GENOMIC DNA]</scope>
    <source>
        <strain evidence="2">EP-1</strain>
        <tissue evidence="2">Whole</tissue>
    </source>
</reference>
<sequence>VFYVFYEQYLTIWEDTVRMLGISVLSVFLITLFMMGFDCASSIIIMVMVVLIITNMGGLMYLWGISLNAISLVNLIVAIGISVEFCSHTTRAFAVSDADTRIQRAQAALVRMGPSVLSGITLSDMGVVVLAFANSKIFQ</sequence>
<dbReference type="PANTHER" id="PTHR45727">
    <property type="entry name" value="NPC INTRACELLULAR CHOLESTEROL TRANSPORTER 1"/>
    <property type="match status" value="1"/>
</dbReference>
<comment type="caution">
    <text evidence="2">The sequence shown here is derived from an EMBL/GenBank/DDBJ whole genome shotgun (WGS) entry which is preliminary data.</text>
</comment>
<dbReference type="GO" id="GO:0015918">
    <property type="term" value="P:sterol transport"/>
    <property type="evidence" value="ECO:0007669"/>
    <property type="project" value="TreeGrafter"/>
</dbReference>
<dbReference type="AlphaFoldDB" id="A0AAN8ZYX6"/>
<feature type="transmembrane region" description="Helical" evidence="1">
    <location>
        <begin position="69"/>
        <end position="87"/>
    </location>
</feature>
<gene>
    <name evidence="2" type="primary">NPC1_2</name>
    <name evidence="2" type="ORF">SK128_025921</name>
</gene>
<dbReference type="Proteomes" id="UP001381693">
    <property type="component" value="Unassembled WGS sequence"/>
</dbReference>
<evidence type="ECO:0000313" key="2">
    <source>
        <dbReference type="EMBL" id="KAK7065980.1"/>
    </source>
</evidence>
<keyword evidence="1" id="KW-0472">Membrane</keyword>
<dbReference type="EMBL" id="JAXCGZ010019567">
    <property type="protein sequence ID" value="KAK7065980.1"/>
    <property type="molecule type" value="Genomic_DNA"/>
</dbReference>
<accession>A0AAN8ZYX6</accession>
<feature type="transmembrane region" description="Helical" evidence="1">
    <location>
        <begin position="108"/>
        <end position="133"/>
    </location>
</feature>
<feature type="non-terminal residue" evidence="2">
    <location>
        <position position="1"/>
    </location>
</feature>